<dbReference type="OrthoDB" id="9803764at2"/>
<accession>A0A385SSU5</accession>
<feature type="chain" id="PRO_5017403689" evidence="1">
    <location>
        <begin position="28"/>
        <end position="150"/>
    </location>
</feature>
<dbReference type="PROSITE" id="PS51257">
    <property type="entry name" value="PROKAR_LIPOPROTEIN"/>
    <property type="match status" value="1"/>
</dbReference>
<evidence type="ECO:0000256" key="1">
    <source>
        <dbReference type="SAM" id="SignalP"/>
    </source>
</evidence>
<sequence length="150" mass="16355">MTKNATQIIFTALFFALLIACGTKKEAAAPSTPADSTAADTDEWKAMDDFHMIMAESFHPFKDSANLAPAKAKAAEMAASAEQWLAAPLPEKVNNENVKAKLEALKAKTAAFVETSKSTDDKVVGDALTELHDMFHELQEAWYAGHEHHH</sequence>
<dbReference type="Proteomes" id="UP000266183">
    <property type="component" value="Chromosome"/>
</dbReference>
<evidence type="ECO:0000313" key="3">
    <source>
        <dbReference type="Proteomes" id="UP000266183"/>
    </source>
</evidence>
<gene>
    <name evidence="2" type="ORF">D4L85_22715</name>
</gene>
<dbReference type="AlphaFoldDB" id="A0A385SSU5"/>
<dbReference type="RefSeq" id="WP_119756456.1">
    <property type="nucleotide sequence ID" value="NZ_CP032382.1"/>
</dbReference>
<evidence type="ECO:0000313" key="2">
    <source>
        <dbReference type="EMBL" id="AYB33217.1"/>
    </source>
</evidence>
<feature type="signal peptide" evidence="1">
    <location>
        <begin position="1"/>
        <end position="27"/>
    </location>
</feature>
<name>A0A385SSU5_9BACT</name>
<keyword evidence="3" id="KW-1185">Reference proteome</keyword>
<protein>
    <submittedName>
        <fullName evidence="2">Uncharacterized protein</fullName>
    </submittedName>
</protein>
<keyword evidence="1" id="KW-0732">Signal</keyword>
<dbReference type="EMBL" id="CP032382">
    <property type="protein sequence ID" value="AYB33217.1"/>
    <property type="molecule type" value="Genomic_DNA"/>
</dbReference>
<dbReference type="KEGG" id="chk:D4L85_22715"/>
<reference evidence="3" key="1">
    <citation type="submission" date="2018-09" db="EMBL/GenBank/DDBJ databases">
        <title>Chryseolinea sp. KIS68-18 isolated from soil.</title>
        <authorList>
            <person name="Weon H.-Y."/>
            <person name="Kwon S.-W."/>
            <person name="Lee S.A."/>
        </authorList>
    </citation>
    <scope>NUCLEOTIDE SEQUENCE [LARGE SCALE GENOMIC DNA]</scope>
    <source>
        <strain evidence="3">KIS68-18</strain>
    </source>
</reference>
<organism evidence="2 3">
    <name type="scientific">Chryseolinea soli</name>
    <dbReference type="NCBI Taxonomy" id="2321403"/>
    <lineage>
        <taxon>Bacteria</taxon>
        <taxon>Pseudomonadati</taxon>
        <taxon>Bacteroidota</taxon>
        <taxon>Cytophagia</taxon>
        <taxon>Cytophagales</taxon>
        <taxon>Fulvivirgaceae</taxon>
        <taxon>Chryseolinea</taxon>
    </lineage>
</organism>
<proteinExistence type="predicted"/>